<dbReference type="Proteomes" id="UP000094412">
    <property type="component" value="Unassembled WGS sequence"/>
</dbReference>
<gene>
    <name evidence="5" type="ORF">QV13_08545</name>
</gene>
<dbReference type="PANTHER" id="PTHR46796:SF6">
    <property type="entry name" value="ARAC SUBFAMILY"/>
    <property type="match status" value="1"/>
</dbReference>
<dbReference type="GO" id="GO:0043565">
    <property type="term" value="F:sequence-specific DNA binding"/>
    <property type="evidence" value="ECO:0007669"/>
    <property type="project" value="InterPro"/>
</dbReference>
<name>A0A1C2E141_9HYPH</name>
<dbReference type="InterPro" id="IPR018060">
    <property type="entry name" value="HTH_AraC"/>
</dbReference>
<dbReference type="PROSITE" id="PS00041">
    <property type="entry name" value="HTH_ARAC_FAMILY_1"/>
    <property type="match status" value="2"/>
</dbReference>
<dbReference type="AlphaFoldDB" id="A0A1C2E141"/>
<sequence>MGEVFCGDPCTIRRCRCQTLVHQYQSWGRVRADLIKRTGLERQETDLACSAHVFILNLRGAAFRGEDFIDGRRISFSPRRAGSLICLPAGTRWSGWDEGDATASYLLVSVERQFAEETFGETVRHCLADLPPAIGFRDSIVELALQRIAIELRQPDPLGLAMVESQAIQLLGRMVRANGAPHELAKGGLSPFDLKQVLEVLETLDKAWALPDLAREIGLSRFHLWRAFKQSTGITPYAFRAKRRLEKSCDLLRSSGRSLTEIAMECGFGSSSHFTTAFKRAFGTTPTDFRRQCRL</sequence>
<evidence type="ECO:0000256" key="1">
    <source>
        <dbReference type="ARBA" id="ARBA00023015"/>
    </source>
</evidence>
<dbReference type="SUPFAM" id="SSF46689">
    <property type="entry name" value="Homeodomain-like"/>
    <property type="match status" value="2"/>
</dbReference>
<dbReference type="EMBL" id="MDEO01000029">
    <property type="protein sequence ID" value="OCX20711.1"/>
    <property type="molecule type" value="Genomic_DNA"/>
</dbReference>
<keyword evidence="3" id="KW-0804">Transcription</keyword>
<keyword evidence="2" id="KW-0238">DNA-binding</keyword>
<evidence type="ECO:0000313" key="6">
    <source>
        <dbReference type="Proteomes" id="UP000094412"/>
    </source>
</evidence>
<dbReference type="InterPro" id="IPR050204">
    <property type="entry name" value="AraC_XylS_family_regulators"/>
</dbReference>
<evidence type="ECO:0000256" key="3">
    <source>
        <dbReference type="ARBA" id="ARBA00023163"/>
    </source>
</evidence>
<proteinExistence type="predicted"/>
<dbReference type="SMART" id="SM00342">
    <property type="entry name" value="HTH_ARAC"/>
    <property type="match status" value="1"/>
</dbReference>
<reference evidence="5 6" key="1">
    <citation type="submission" date="2016-08" db="EMBL/GenBank/DDBJ databases">
        <title>Whole genome sequence of Mesorhizobium sp. strain UASWS1009 isolated from industrial sewage.</title>
        <authorList>
            <person name="Crovadore J."/>
            <person name="Calmin G."/>
            <person name="Chablais R."/>
            <person name="Cochard B."/>
            <person name="Lefort F."/>
        </authorList>
    </citation>
    <scope>NUCLEOTIDE SEQUENCE [LARGE SCALE GENOMIC DNA]</scope>
    <source>
        <strain evidence="5 6">UASWS1009</strain>
    </source>
</reference>
<keyword evidence="6" id="KW-1185">Reference proteome</keyword>
<dbReference type="PRINTS" id="PR00032">
    <property type="entry name" value="HTHARAC"/>
</dbReference>
<accession>A0A1C2E141</accession>
<dbReference type="STRING" id="1566387.QV13_08545"/>
<dbReference type="InterPro" id="IPR009057">
    <property type="entry name" value="Homeodomain-like_sf"/>
</dbReference>
<comment type="caution">
    <text evidence="5">The sequence shown here is derived from an EMBL/GenBank/DDBJ whole genome shotgun (WGS) entry which is preliminary data.</text>
</comment>
<evidence type="ECO:0000313" key="5">
    <source>
        <dbReference type="EMBL" id="OCX20711.1"/>
    </source>
</evidence>
<dbReference type="PANTHER" id="PTHR46796">
    <property type="entry name" value="HTH-TYPE TRANSCRIPTIONAL ACTIVATOR RHAS-RELATED"/>
    <property type="match status" value="1"/>
</dbReference>
<protein>
    <submittedName>
        <fullName evidence="5">AraC family transcriptional regulator</fullName>
    </submittedName>
</protein>
<keyword evidence="1" id="KW-0805">Transcription regulation</keyword>
<dbReference type="GO" id="GO:0003700">
    <property type="term" value="F:DNA-binding transcription factor activity"/>
    <property type="evidence" value="ECO:0007669"/>
    <property type="project" value="InterPro"/>
</dbReference>
<dbReference type="Gene3D" id="1.10.10.60">
    <property type="entry name" value="Homeodomain-like"/>
    <property type="match status" value="2"/>
</dbReference>
<dbReference type="Pfam" id="PF12833">
    <property type="entry name" value="HTH_18"/>
    <property type="match status" value="1"/>
</dbReference>
<dbReference type="InterPro" id="IPR020449">
    <property type="entry name" value="Tscrpt_reg_AraC-type_HTH"/>
</dbReference>
<evidence type="ECO:0000256" key="2">
    <source>
        <dbReference type="ARBA" id="ARBA00023125"/>
    </source>
</evidence>
<dbReference type="PROSITE" id="PS01124">
    <property type="entry name" value="HTH_ARAC_FAMILY_2"/>
    <property type="match status" value="1"/>
</dbReference>
<organism evidence="5 6">
    <name type="scientific">Mesorhizobium hungaricum</name>
    <dbReference type="NCBI Taxonomy" id="1566387"/>
    <lineage>
        <taxon>Bacteria</taxon>
        <taxon>Pseudomonadati</taxon>
        <taxon>Pseudomonadota</taxon>
        <taxon>Alphaproteobacteria</taxon>
        <taxon>Hyphomicrobiales</taxon>
        <taxon>Phyllobacteriaceae</taxon>
        <taxon>Mesorhizobium</taxon>
    </lineage>
</organism>
<feature type="domain" description="HTH araC/xylS-type" evidence="4">
    <location>
        <begin position="194"/>
        <end position="292"/>
    </location>
</feature>
<evidence type="ECO:0000259" key="4">
    <source>
        <dbReference type="PROSITE" id="PS01124"/>
    </source>
</evidence>
<dbReference type="InterPro" id="IPR018062">
    <property type="entry name" value="HTH_AraC-typ_CS"/>
</dbReference>